<keyword evidence="2" id="KW-0378">Hydrolase</keyword>
<organism evidence="2 3">
    <name type="scientific">Xylona heveae (strain CBS 132557 / TC161)</name>
    <dbReference type="NCBI Taxonomy" id="1328760"/>
    <lineage>
        <taxon>Eukaryota</taxon>
        <taxon>Fungi</taxon>
        <taxon>Dikarya</taxon>
        <taxon>Ascomycota</taxon>
        <taxon>Pezizomycotina</taxon>
        <taxon>Xylonomycetes</taxon>
        <taxon>Xylonales</taxon>
        <taxon>Xylonaceae</taxon>
        <taxon>Xylona</taxon>
    </lineage>
</organism>
<dbReference type="InParanoid" id="A0A165H831"/>
<evidence type="ECO:0000256" key="1">
    <source>
        <dbReference type="SAM" id="MobiDB-lite"/>
    </source>
</evidence>
<gene>
    <name evidence="2" type="ORF">L228DRAFT_259985</name>
</gene>
<dbReference type="Gene3D" id="3.40.50.1110">
    <property type="entry name" value="SGNH hydrolase"/>
    <property type="match status" value="1"/>
</dbReference>
<dbReference type="STRING" id="1328760.A0A165H831"/>
<dbReference type="EMBL" id="KV407457">
    <property type="protein sequence ID" value="KZF23114.1"/>
    <property type="molecule type" value="Genomic_DNA"/>
</dbReference>
<dbReference type="Proteomes" id="UP000076632">
    <property type="component" value="Unassembled WGS sequence"/>
</dbReference>
<dbReference type="InterPro" id="IPR045136">
    <property type="entry name" value="Iah1-like"/>
</dbReference>
<dbReference type="GO" id="GO:0016788">
    <property type="term" value="F:hydrolase activity, acting on ester bonds"/>
    <property type="evidence" value="ECO:0007669"/>
    <property type="project" value="InterPro"/>
</dbReference>
<dbReference type="PANTHER" id="PTHR14209">
    <property type="entry name" value="ISOAMYL ACETATE-HYDROLYZING ESTERASE 1"/>
    <property type="match status" value="1"/>
</dbReference>
<reference evidence="2 3" key="1">
    <citation type="journal article" date="2016" name="Fungal Biol.">
        <title>The genome of Xylona heveae provides a window into fungal endophytism.</title>
        <authorList>
            <person name="Gazis R."/>
            <person name="Kuo A."/>
            <person name="Riley R."/>
            <person name="LaButti K."/>
            <person name="Lipzen A."/>
            <person name="Lin J."/>
            <person name="Amirebrahimi M."/>
            <person name="Hesse C.N."/>
            <person name="Spatafora J.W."/>
            <person name="Henrissat B."/>
            <person name="Hainaut M."/>
            <person name="Grigoriev I.V."/>
            <person name="Hibbett D.S."/>
        </authorList>
    </citation>
    <scope>NUCLEOTIDE SEQUENCE [LARGE SCALE GENOMIC DNA]</scope>
    <source>
        <strain evidence="2 3">TC161</strain>
    </source>
</reference>
<dbReference type="GeneID" id="28899354"/>
<accession>A0A165H831</accession>
<dbReference type="SUPFAM" id="SSF52266">
    <property type="entry name" value="SGNH hydrolase"/>
    <property type="match status" value="1"/>
</dbReference>
<feature type="region of interest" description="Disordered" evidence="1">
    <location>
        <begin position="216"/>
        <end position="249"/>
    </location>
</feature>
<name>A0A165H831_XYLHT</name>
<proteinExistence type="predicted"/>
<dbReference type="InterPro" id="IPR001087">
    <property type="entry name" value="GDSL"/>
</dbReference>
<dbReference type="RefSeq" id="XP_018188669.1">
    <property type="nucleotide sequence ID" value="XM_018334217.1"/>
</dbReference>
<protein>
    <submittedName>
        <fullName evidence="2">SGNH hydrolase</fullName>
    </submittedName>
</protein>
<sequence length="284" mass="31918">MSKPAAAAPLPKIVLFGDSLTEWSFAERSPHFVENGFGTVLEEKYAGRAKVLNRGRAGQTSTSLLDYFNDIIHDLENESCEYSNWACPLFFTIFLGANDACLLPSKGTYVPLREFEENIRYYVETLLEHEVTHGTRIILITPPPVNVRTPLLSETSDLEEETRLARQGRGYRTYVSKKRFADKIKEIAASYEKNDRVACLDLWDALMQYGRENGKSDGFTPLDGAKDDDKEKDDDDEKTPGSGLPGAKEFSKDVFVDGLHFGTEGYNLLSTKLLELISAKWPEL</sequence>
<dbReference type="InterPro" id="IPR036514">
    <property type="entry name" value="SGNH_hydro_sf"/>
</dbReference>
<dbReference type="Pfam" id="PF00657">
    <property type="entry name" value="Lipase_GDSL"/>
    <property type="match status" value="1"/>
</dbReference>
<dbReference type="PANTHER" id="PTHR14209:SF19">
    <property type="entry name" value="ISOAMYL ACETATE-HYDROLYZING ESTERASE 1 HOMOLOG"/>
    <property type="match status" value="1"/>
</dbReference>
<keyword evidence="3" id="KW-1185">Reference proteome</keyword>
<dbReference type="AlphaFoldDB" id="A0A165H831"/>
<dbReference type="OMA" id="HRTWESK"/>
<evidence type="ECO:0000313" key="3">
    <source>
        <dbReference type="Proteomes" id="UP000076632"/>
    </source>
</evidence>
<dbReference type="OrthoDB" id="671439at2759"/>
<evidence type="ECO:0000313" key="2">
    <source>
        <dbReference type="EMBL" id="KZF23114.1"/>
    </source>
</evidence>